<keyword evidence="2" id="KW-0560">Oxidoreductase</keyword>
<name>A0A7R9CNY7_TIMPO</name>
<dbReference type="EMBL" id="OD000912">
    <property type="protein sequence ID" value="CAD7399815.1"/>
    <property type="molecule type" value="Genomic_DNA"/>
</dbReference>
<dbReference type="PANTHER" id="PTHR43115:SF4">
    <property type="entry name" value="DEHYDROGENASE_REDUCTASE SDR FAMILY MEMBER 11"/>
    <property type="match status" value="1"/>
</dbReference>
<dbReference type="Pfam" id="PF00106">
    <property type="entry name" value="adh_short"/>
    <property type="match status" value="1"/>
</dbReference>
<proteinExistence type="inferred from homology"/>
<dbReference type="GO" id="GO:0016491">
    <property type="term" value="F:oxidoreductase activity"/>
    <property type="evidence" value="ECO:0007669"/>
    <property type="project" value="UniProtKB-KW"/>
</dbReference>
<dbReference type="InterPro" id="IPR002347">
    <property type="entry name" value="SDR_fam"/>
</dbReference>
<comment type="similarity">
    <text evidence="1">Belongs to the short-chain dehydrogenases/reductases (SDR) family.</text>
</comment>
<sequence length="111" mass="12240">MNRWKGRVALVTGASAGIGEAIAKALVKQGMKVVGLARSLDRMKNYEKELEGEPGKFYPIKADMTKEEDLLAAFKWVSENLEGVDVLVNNAGVAFEARLLGNLFIFIVFQH</sequence>
<protein>
    <recommendedName>
        <fullName evidence="4">Farnesol dehydrogenase</fullName>
    </recommendedName>
</protein>
<evidence type="ECO:0008006" key="4">
    <source>
        <dbReference type="Google" id="ProtNLM"/>
    </source>
</evidence>
<dbReference type="InterPro" id="IPR036291">
    <property type="entry name" value="NAD(P)-bd_dom_sf"/>
</dbReference>
<dbReference type="SUPFAM" id="SSF51735">
    <property type="entry name" value="NAD(P)-binding Rossmann-fold domains"/>
    <property type="match status" value="1"/>
</dbReference>
<evidence type="ECO:0000256" key="1">
    <source>
        <dbReference type="ARBA" id="ARBA00006484"/>
    </source>
</evidence>
<accession>A0A7R9CNY7</accession>
<dbReference type="Gene3D" id="3.40.50.720">
    <property type="entry name" value="NAD(P)-binding Rossmann-like Domain"/>
    <property type="match status" value="1"/>
</dbReference>
<dbReference type="PANTHER" id="PTHR43115">
    <property type="entry name" value="DEHYDROGENASE/REDUCTASE SDR FAMILY MEMBER 11"/>
    <property type="match status" value="1"/>
</dbReference>
<gene>
    <name evidence="3" type="ORF">TPSB3V08_LOCUS2324</name>
</gene>
<dbReference type="AlphaFoldDB" id="A0A7R9CNY7"/>
<evidence type="ECO:0000256" key="2">
    <source>
        <dbReference type="ARBA" id="ARBA00023002"/>
    </source>
</evidence>
<evidence type="ECO:0000313" key="3">
    <source>
        <dbReference type="EMBL" id="CAD7399815.1"/>
    </source>
</evidence>
<dbReference type="PRINTS" id="PR00081">
    <property type="entry name" value="GDHRDH"/>
</dbReference>
<reference evidence="3" key="1">
    <citation type="submission" date="2020-11" db="EMBL/GenBank/DDBJ databases">
        <authorList>
            <person name="Tran Van P."/>
        </authorList>
    </citation>
    <scope>NUCLEOTIDE SEQUENCE</scope>
</reference>
<organism evidence="3">
    <name type="scientific">Timema poppense</name>
    <name type="common">Walking stick</name>
    <dbReference type="NCBI Taxonomy" id="170557"/>
    <lineage>
        <taxon>Eukaryota</taxon>
        <taxon>Metazoa</taxon>
        <taxon>Ecdysozoa</taxon>
        <taxon>Arthropoda</taxon>
        <taxon>Hexapoda</taxon>
        <taxon>Insecta</taxon>
        <taxon>Pterygota</taxon>
        <taxon>Neoptera</taxon>
        <taxon>Polyneoptera</taxon>
        <taxon>Phasmatodea</taxon>
        <taxon>Timematodea</taxon>
        <taxon>Timematoidea</taxon>
        <taxon>Timematidae</taxon>
        <taxon>Timema</taxon>
    </lineage>
</organism>